<dbReference type="OrthoDB" id="4117398at2759"/>
<dbReference type="STRING" id="1182542.W9XH31"/>
<accession>W9XH31</accession>
<feature type="region of interest" description="Disordered" evidence="2">
    <location>
        <begin position="108"/>
        <end position="156"/>
    </location>
</feature>
<dbReference type="RefSeq" id="XP_007736102.1">
    <property type="nucleotide sequence ID" value="XM_007737912.1"/>
</dbReference>
<sequence>MASENVTATRSADHVVYTISLAFTLNPRTMPSQIGNSSITRQESILESQTHQMTQMCQQLDALVGRFNETMTTLEQMIRDRSGPQFSGVDAAAIDTFGQTLYGGLAQPAVASSPSAPENDGSLQNTMLQNGQEDKEDDDAVLSPEEGADRPAETSAAGRLAVDSYGRLRFVWGVSNMAMMEILQGSVTQEGSHIGAFPSSTSTRRGVTGHPFFITGRKWASLPFLPKPEQLSLPPTYMSDLLLRIYFDQIHYTLPVLNKNNFLAQYKDLVVGRQQQRDNVGFLAVFHAVCACASGLLLKERSPTASFPGIDHYEKATLLQLSLAGEACIEQVQCLALLSFCVSGWNTLSHAWTLAGQAVRAAQELGFHQGTPGGRAKDVEEEVNHRIWWSVYLTPLRVLSMCLGRPMALNDRDCSCALPLSVNDEDLVEFLSTTSPSQASEASSSMAGFLIICRLCQMIGEVGNLVNWVQFHHWIPNQSRILRIHSYMQTPGRSWPSWVRIVADTIQYSVHHTNGGIDLTLCVVASILHSGALMTLHWPLINIKQAGDESFFESSRLRCVTAAQNCIRVAEMVRDNVSPSHYLAFCIHHLALSGIILLRLSRAPQFEFITDIEACIRILGNLEPIWSGAQRSKEIIQELYRKVTIPDTSLQYETGHGRTSGGLGLYHNGIGFEDSRILSTWFEGHVDFASSEELLRDLFP</sequence>
<keyword evidence="5" id="KW-1185">Reference proteome</keyword>
<protein>
    <recommendedName>
        <fullName evidence="3">Xylanolytic transcriptional activator regulatory domain-containing protein</fullName>
    </recommendedName>
</protein>
<evidence type="ECO:0000259" key="3">
    <source>
        <dbReference type="SMART" id="SM00906"/>
    </source>
</evidence>
<evidence type="ECO:0000256" key="2">
    <source>
        <dbReference type="SAM" id="MobiDB-lite"/>
    </source>
</evidence>
<dbReference type="CDD" id="cd12148">
    <property type="entry name" value="fungal_TF_MHR"/>
    <property type="match status" value="1"/>
</dbReference>
<reference evidence="4 5" key="1">
    <citation type="submission" date="2013-03" db="EMBL/GenBank/DDBJ databases">
        <title>The Genome Sequence of Capronia epimyces CBS 606.96.</title>
        <authorList>
            <consortium name="The Broad Institute Genomics Platform"/>
            <person name="Cuomo C."/>
            <person name="de Hoog S."/>
            <person name="Gorbushina A."/>
            <person name="Walker B."/>
            <person name="Young S.K."/>
            <person name="Zeng Q."/>
            <person name="Gargeya S."/>
            <person name="Fitzgerald M."/>
            <person name="Haas B."/>
            <person name="Abouelleil A."/>
            <person name="Allen A.W."/>
            <person name="Alvarado L."/>
            <person name="Arachchi H.M."/>
            <person name="Berlin A.M."/>
            <person name="Chapman S.B."/>
            <person name="Gainer-Dewar J."/>
            <person name="Goldberg J."/>
            <person name="Griggs A."/>
            <person name="Gujja S."/>
            <person name="Hansen M."/>
            <person name="Howarth C."/>
            <person name="Imamovic A."/>
            <person name="Ireland A."/>
            <person name="Larimer J."/>
            <person name="McCowan C."/>
            <person name="Murphy C."/>
            <person name="Pearson M."/>
            <person name="Poon T.W."/>
            <person name="Priest M."/>
            <person name="Roberts A."/>
            <person name="Saif S."/>
            <person name="Shea T."/>
            <person name="Sisk P."/>
            <person name="Sykes S."/>
            <person name="Wortman J."/>
            <person name="Nusbaum C."/>
            <person name="Birren B."/>
        </authorList>
    </citation>
    <scope>NUCLEOTIDE SEQUENCE [LARGE SCALE GENOMIC DNA]</scope>
    <source>
        <strain evidence="4 5">CBS 606.96</strain>
    </source>
</reference>
<feature type="domain" description="Xylanolytic transcriptional activator regulatory" evidence="3">
    <location>
        <begin position="351"/>
        <end position="425"/>
    </location>
</feature>
<dbReference type="HOGENOM" id="CLU_023126_0_0_1"/>
<comment type="caution">
    <text evidence="4">The sequence shown here is derived from an EMBL/GenBank/DDBJ whole genome shotgun (WGS) entry which is preliminary data.</text>
</comment>
<dbReference type="GO" id="GO:0003677">
    <property type="term" value="F:DNA binding"/>
    <property type="evidence" value="ECO:0007669"/>
    <property type="project" value="InterPro"/>
</dbReference>
<dbReference type="eggNOG" id="ENOG502QVZ9">
    <property type="taxonomic scope" value="Eukaryota"/>
</dbReference>
<dbReference type="GO" id="GO:0006351">
    <property type="term" value="P:DNA-templated transcription"/>
    <property type="evidence" value="ECO:0007669"/>
    <property type="project" value="InterPro"/>
</dbReference>
<dbReference type="Pfam" id="PF04082">
    <property type="entry name" value="Fungal_trans"/>
    <property type="match status" value="1"/>
</dbReference>
<dbReference type="InterPro" id="IPR050987">
    <property type="entry name" value="AtrR-like"/>
</dbReference>
<feature type="compositionally biased region" description="Polar residues" evidence="2">
    <location>
        <begin position="121"/>
        <end position="131"/>
    </location>
</feature>
<organism evidence="4 5">
    <name type="scientific">Capronia epimyces CBS 606.96</name>
    <dbReference type="NCBI Taxonomy" id="1182542"/>
    <lineage>
        <taxon>Eukaryota</taxon>
        <taxon>Fungi</taxon>
        <taxon>Dikarya</taxon>
        <taxon>Ascomycota</taxon>
        <taxon>Pezizomycotina</taxon>
        <taxon>Eurotiomycetes</taxon>
        <taxon>Chaetothyriomycetidae</taxon>
        <taxon>Chaetothyriales</taxon>
        <taxon>Herpotrichiellaceae</taxon>
        <taxon>Capronia</taxon>
    </lineage>
</organism>
<dbReference type="EMBL" id="AMGY01000007">
    <property type="protein sequence ID" value="EXJ79528.1"/>
    <property type="molecule type" value="Genomic_DNA"/>
</dbReference>
<keyword evidence="1" id="KW-0539">Nucleus</keyword>
<dbReference type="GO" id="GO:0008270">
    <property type="term" value="F:zinc ion binding"/>
    <property type="evidence" value="ECO:0007669"/>
    <property type="project" value="InterPro"/>
</dbReference>
<dbReference type="PANTHER" id="PTHR46910:SF1">
    <property type="entry name" value="MISCELLANEOUS ZN(II)2CYS6 TRANSCRIPTION FACTOR (EUROFUNG)-RELATED"/>
    <property type="match status" value="1"/>
</dbReference>
<feature type="compositionally biased region" description="Low complexity" evidence="2">
    <location>
        <begin position="108"/>
        <end position="117"/>
    </location>
</feature>
<dbReference type="AlphaFoldDB" id="W9XH31"/>
<proteinExistence type="predicted"/>
<dbReference type="GeneID" id="19171902"/>
<dbReference type="InterPro" id="IPR007219">
    <property type="entry name" value="XnlR_reg_dom"/>
</dbReference>
<evidence type="ECO:0000256" key="1">
    <source>
        <dbReference type="ARBA" id="ARBA00023242"/>
    </source>
</evidence>
<evidence type="ECO:0000313" key="4">
    <source>
        <dbReference type="EMBL" id="EXJ79528.1"/>
    </source>
</evidence>
<dbReference type="PANTHER" id="PTHR46910">
    <property type="entry name" value="TRANSCRIPTION FACTOR PDR1"/>
    <property type="match status" value="1"/>
</dbReference>
<evidence type="ECO:0000313" key="5">
    <source>
        <dbReference type="Proteomes" id="UP000019478"/>
    </source>
</evidence>
<dbReference type="Proteomes" id="UP000019478">
    <property type="component" value="Unassembled WGS sequence"/>
</dbReference>
<dbReference type="SMART" id="SM00906">
    <property type="entry name" value="Fungal_trans"/>
    <property type="match status" value="1"/>
</dbReference>
<name>W9XH31_9EURO</name>
<gene>
    <name evidence="4" type="ORF">A1O3_07807</name>
</gene>
<dbReference type="GO" id="GO:0003700">
    <property type="term" value="F:DNA-binding transcription factor activity"/>
    <property type="evidence" value="ECO:0007669"/>
    <property type="project" value="InterPro"/>
</dbReference>